<dbReference type="Proteomes" id="UP000233551">
    <property type="component" value="Unassembled WGS sequence"/>
</dbReference>
<evidence type="ECO:0000313" key="2">
    <source>
        <dbReference type="EMBL" id="PKI31504.1"/>
    </source>
</evidence>
<dbReference type="EMBL" id="PGOL01008668">
    <property type="protein sequence ID" value="PKI31504.1"/>
    <property type="molecule type" value="Genomic_DNA"/>
</dbReference>
<proteinExistence type="predicted"/>
<organism evidence="2 3">
    <name type="scientific">Punica granatum</name>
    <name type="common">Pomegranate</name>
    <dbReference type="NCBI Taxonomy" id="22663"/>
    <lineage>
        <taxon>Eukaryota</taxon>
        <taxon>Viridiplantae</taxon>
        <taxon>Streptophyta</taxon>
        <taxon>Embryophyta</taxon>
        <taxon>Tracheophyta</taxon>
        <taxon>Spermatophyta</taxon>
        <taxon>Magnoliopsida</taxon>
        <taxon>eudicotyledons</taxon>
        <taxon>Gunneridae</taxon>
        <taxon>Pentapetalae</taxon>
        <taxon>rosids</taxon>
        <taxon>malvids</taxon>
        <taxon>Myrtales</taxon>
        <taxon>Lythraceae</taxon>
        <taxon>Punica</taxon>
    </lineage>
</organism>
<feature type="region of interest" description="Disordered" evidence="1">
    <location>
        <begin position="14"/>
        <end position="52"/>
    </location>
</feature>
<gene>
    <name evidence="2" type="ORF">CRG98_048105</name>
</gene>
<comment type="caution">
    <text evidence="2">The sequence shown here is derived from an EMBL/GenBank/DDBJ whole genome shotgun (WGS) entry which is preliminary data.</text>
</comment>
<sequence>MQRSKVCRPLVMGFATESHGSEADNTSGPINLRYSSREGEKRGGKGKGRRATKIEDNREVVAFGWEPDVPITWLLGGRQRPQLRGDGRGRSSIYRNRKNSQFEGSSDSGGGGLDFGHYPLIGVVVPSP</sequence>
<evidence type="ECO:0000313" key="3">
    <source>
        <dbReference type="Proteomes" id="UP000233551"/>
    </source>
</evidence>
<keyword evidence="3" id="KW-1185">Reference proteome</keyword>
<dbReference type="AlphaFoldDB" id="A0A2I0HIJ1"/>
<evidence type="ECO:0000256" key="1">
    <source>
        <dbReference type="SAM" id="MobiDB-lite"/>
    </source>
</evidence>
<feature type="region of interest" description="Disordered" evidence="1">
    <location>
        <begin position="79"/>
        <end position="118"/>
    </location>
</feature>
<name>A0A2I0HIJ1_PUNGR</name>
<reference evidence="2 3" key="1">
    <citation type="submission" date="2017-11" db="EMBL/GenBank/DDBJ databases">
        <title>De-novo sequencing of pomegranate (Punica granatum L.) genome.</title>
        <authorList>
            <person name="Akparov Z."/>
            <person name="Amiraslanov A."/>
            <person name="Hajiyeva S."/>
            <person name="Abbasov M."/>
            <person name="Kaur K."/>
            <person name="Hamwieh A."/>
            <person name="Solovyev V."/>
            <person name="Salamov A."/>
            <person name="Braich B."/>
            <person name="Kosarev P."/>
            <person name="Mahmoud A."/>
            <person name="Hajiyev E."/>
            <person name="Babayeva S."/>
            <person name="Izzatullayeva V."/>
            <person name="Mammadov A."/>
            <person name="Mammadov A."/>
            <person name="Sharifova S."/>
            <person name="Ojaghi J."/>
            <person name="Eynullazada K."/>
            <person name="Bayramov B."/>
            <person name="Abdulazimova A."/>
            <person name="Shahmuradov I."/>
        </authorList>
    </citation>
    <scope>NUCLEOTIDE SEQUENCE [LARGE SCALE GENOMIC DNA]</scope>
    <source>
        <strain evidence="3">cv. AG2017</strain>
        <tissue evidence="2">Leaf</tissue>
    </source>
</reference>
<accession>A0A2I0HIJ1</accession>
<protein>
    <submittedName>
        <fullName evidence="2">Uncharacterized protein</fullName>
    </submittedName>
</protein>